<feature type="transmembrane region" description="Helical" evidence="1">
    <location>
        <begin position="6"/>
        <end position="23"/>
    </location>
</feature>
<keyword evidence="2" id="KW-0496">Mitochondrion</keyword>
<proteinExistence type="evidence at transcript level"/>
<keyword evidence="1" id="KW-1133">Transmembrane helix</keyword>
<dbReference type="EMBL" id="FJ654509">
    <property type="protein sequence ID" value="ACR54102.1"/>
    <property type="molecule type" value="mRNA"/>
</dbReference>
<geneLocation type="mitochondrion" evidence="2"/>
<feature type="non-terminal residue" evidence="2">
    <location>
        <position position="1"/>
    </location>
</feature>
<evidence type="ECO:0000256" key="1">
    <source>
        <dbReference type="SAM" id="Phobius"/>
    </source>
</evidence>
<keyword evidence="1" id="KW-0812">Transmembrane</keyword>
<keyword evidence="1" id="KW-0472">Membrane</keyword>
<sequence>LWINLYIFFTIVFMLVIIMNFYTKPPIKIKSPLTFTTKPSHIWSW</sequence>
<name>D7F2K2_PALVA</name>
<dbReference type="AlphaFoldDB" id="D7F2K2"/>
<reference evidence="2" key="1">
    <citation type="submission" date="2009-01" db="EMBL/GenBank/DDBJ databases">
        <title>Thermal stress in shrimps.</title>
        <authorList>
            <person name="Cottin D."/>
            <person name="Leger N."/>
            <person name="Shillito B."/>
            <person name="Ravaux J."/>
        </authorList>
    </citation>
    <scope>NUCLEOTIDE SEQUENCE</scope>
    <source>
        <tissue evidence="2">Abdominal muscle</tissue>
    </source>
</reference>
<protein>
    <submittedName>
        <fullName evidence="2">Hypothetical ATP synthase F0 subunit 8</fullName>
    </submittedName>
</protein>
<evidence type="ECO:0000313" key="2">
    <source>
        <dbReference type="EMBL" id="ACR54102.1"/>
    </source>
</evidence>
<organism evidence="2">
    <name type="scientific">Palaemon varians</name>
    <name type="common">Atlantic ditch shrimp</name>
    <name type="synonym">Palaemonetes varians</name>
    <dbReference type="NCBI Taxonomy" id="647170"/>
    <lineage>
        <taxon>Eukaryota</taxon>
        <taxon>Metazoa</taxon>
        <taxon>Ecdysozoa</taxon>
        <taxon>Arthropoda</taxon>
        <taxon>Crustacea</taxon>
        <taxon>Multicrustacea</taxon>
        <taxon>Malacostraca</taxon>
        <taxon>Eumalacostraca</taxon>
        <taxon>Eucarida</taxon>
        <taxon>Decapoda</taxon>
        <taxon>Pleocyemata</taxon>
        <taxon>Caridea</taxon>
        <taxon>Palaemonoidea</taxon>
        <taxon>Palaemonidae</taxon>
        <taxon>Palaemon</taxon>
    </lineage>
</organism>
<accession>D7F2K2</accession>